<dbReference type="CDD" id="cd01335">
    <property type="entry name" value="Radical_SAM"/>
    <property type="match status" value="1"/>
</dbReference>
<dbReference type="SFLD" id="SFLDS00029">
    <property type="entry name" value="Radical_SAM"/>
    <property type="match status" value="1"/>
</dbReference>
<dbReference type="EMBL" id="FOEC01000001">
    <property type="protein sequence ID" value="SEO39890.1"/>
    <property type="molecule type" value="Genomic_DNA"/>
</dbReference>
<protein>
    <recommendedName>
        <fullName evidence="5">Radical SAM core domain-containing protein</fullName>
    </recommendedName>
</protein>
<reference evidence="7" key="1">
    <citation type="submission" date="2016-10" db="EMBL/GenBank/DDBJ databases">
        <authorList>
            <person name="Varghese N."/>
        </authorList>
    </citation>
    <scope>NUCLEOTIDE SEQUENCE [LARGE SCALE GENOMIC DNA]</scope>
    <source>
        <strain evidence="7">DSM 21843</strain>
    </source>
</reference>
<keyword evidence="4" id="KW-0411">Iron-sulfur</keyword>
<evidence type="ECO:0000256" key="4">
    <source>
        <dbReference type="ARBA" id="ARBA00023014"/>
    </source>
</evidence>
<sequence>MSRLISTTRSICPECLKQLPARVVEHDDGTVWMERTCPEHGFFQAYRWPDAKQYKRYCARALPATAPAVTRPMTAPCPFSCGICTHHVRRPTQVGIELTQRCNLRCPVCFMAAHDDDNELPTEDFRAIFQTIRDTAGGDCGVNLTGGEPTVRDDLPDIVRIGREVGIQAIEISTNGLAIARSKDYLLELRDAGISGIYLQFDGTTPEPYLATRGADLLDVKLRAIQNCRECGVQVVLAMTIVGGVNEDQVGDVIRFAIKNNDVVVGVALQPAFESGRFDVKRSKPLTMGDTFALLEAQTDGLILADDMVPLGSSHPLCDSGTYLARTPNGYTPITRGLSHEDYLSYYDPHSPQGAVLWDIAARTIPQFEGGLSLIIMDYMDRSNIDLERLEQCSMFHATVDDRLIPFCSSELNDAQGNRIYPSLGRKEGGSQ</sequence>
<dbReference type="InterPro" id="IPR056488">
    <property type="entry name" value="Zn_ribbon_HMPTM"/>
</dbReference>
<keyword evidence="3" id="KW-0408">Iron</keyword>
<keyword evidence="1" id="KW-0949">S-adenosyl-L-methionine</keyword>
<dbReference type="KEGG" id="ddt:AAY81_09630"/>
<evidence type="ECO:0000313" key="6">
    <source>
        <dbReference type="EMBL" id="SEO39890.1"/>
    </source>
</evidence>
<dbReference type="STRING" id="79604.AAY81_09630"/>
<dbReference type="SFLD" id="SFLDG01067">
    <property type="entry name" value="SPASM/twitch_domain_containing"/>
    <property type="match status" value="1"/>
</dbReference>
<dbReference type="GO" id="GO:0051536">
    <property type="term" value="F:iron-sulfur cluster binding"/>
    <property type="evidence" value="ECO:0007669"/>
    <property type="project" value="UniProtKB-KW"/>
</dbReference>
<keyword evidence="7" id="KW-1185">Reference proteome</keyword>
<dbReference type="Gene3D" id="3.20.20.70">
    <property type="entry name" value="Aldolase class I"/>
    <property type="match status" value="1"/>
</dbReference>
<dbReference type="Proteomes" id="UP000182975">
    <property type="component" value="Unassembled WGS sequence"/>
</dbReference>
<evidence type="ECO:0000259" key="5">
    <source>
        <dbReference type="PROSITE" id="PS51918"/>
    </source>
</evidence>
<dbReference type="Pfam" id="PF23545">
    <property type="entry name" value="Zn_ribbon_HMPTM"/>
    <property type="match status" value="1"/>
</dbReference>
<dbReference type="GO" id="GO:0003824">
    <property type="term" value="F:catalytic activity"/>
    <property type="evidence" value="ECO:0007669"/>
    <property type="project" value="InterPro"/>
</dbReference>
<proteinExistence type="predicted"/>
<feature type="domain" description="Radical SAM core" evidence="5">
    <location>
        <begin position="88"/>
        <end position="302"/>
    </location>
</feature>
<gene>
    <name evidence="6" type="ORF">SAMN02910314_00122</name>
</gene>
<dbReference type="SUPFAM" id="SSF102114">
    <property type="entry name" value="Radical SAM enzymes"/>
    <property type="match status" value="1"/>
</dbReference>
<name>A0A172S065_9ACTN</name>
<dbReference type="AlphaFoldDB" id="A0A172S065"/>
<dbReference type="RefSeq" id="WP_066664471.1">
    <property type="nucleotide sequence ID" value="NZ_CP011402.1"/>
</dbReference>
<dbReference type="PROSITE" id="PS51918">
    <property type="entry name" value="RADICAL_SAM"/>
    <property type="match status" value="1"/>
</dbReference>
<organism evidence="6 7">
    <name type="scientific">Denitrobacterium detoxificans</name>
    <dbReference type="NCBI Taxonomy" id="79604"/>
    <lineage>
        <taxon>Bacteria</taxon>
        <taxon>Bacillati</taxon>
        <taxon>Actinomycetota</taxon>
        <taxon>Coriobacteriia</taxon>
        <taxon>Eggerthellales</taxon>
        <taxon>Eggerthellaceae</taxon>
        <taxon>Denitrobacterium</taxon>
    </lineage>
</organism>
<dbReference type="InterPro" id="IPR058240">
    <property type="entry name" value="rSAM_sf"/>
</dbReference>
<dbReference type="PANTHER" id="PTHR43306">
    <property type="entry name" value="7,8-DIHYDRO-6-HYDROXYMETHYLPTERIN DIMETHYLTRANSFERASE"/>
    <property type="match status" value="1"/>
</dbReference>
<dbReference type="PANTHER" id="PTHR43306:SF1">
    <property type="entry name" value="7,8-DIHYDRO-6-HYDROXYMETHYLPTERIN DIMETHYLTRANSFERASE"/>
    <property type="match status" value="1"/>
</dbReference>
<dbReference type="GO" id="GO:0046872">
    <property type="term" value="F:metal ion binding"/>
    <property type="evidence" value="ECO:0007669"/>
    <property type="project" value="UniProtKB-KW"/>
</dbReference>
<evidence type="ECO:0000256" key="3">
    <source>
        <dbReference type="ARBA" id="ARBA00023004"/>
    </source>
</evidence>
<accession>A0A172S065</accession>
<dbReference type="InterPro" id="IPR034474">
    <property type="entry name" value="Methyltransferase_Class_D"/>
</dbReference>
<keyword evidence="2" id="KW-0479">Metal-binding</keyword>
<evidence type="ECO:0000313" key="7">
    <source>
        <dbReference type="Proteomes" id="UP000182975"/>
    </source>
</evidence>
<dbReference type="InterPro" id="IPR007197">
    <property type="entry name" value="rSAM"/>
</dbReference>
<evidence type="ECO:0000256" key="2">
    <source>
        <dbReference type="ARBA" id="ARBA00022723"/>
    </source>
</evidence>
<dbReference type="InterPro" id="IPR013785">
    <property type="entry name" value="Aldolase_TIM"/>
</dbReference>
<dbReference type="PATRIC" id="fig|79604.3.peg.1930"/>
<dbReference type="Pfam" id="PF04055">
    <property type="entry name" value="Radical_SAM"/>
    <property type="match status" value="1"/>
</dbReference>
<evidence type="ECO:0000256" key="1">
    <source>
        <dbReference type="ARBA" id="ARBA00022691"/>
    </source>
</evidence>